<dbReference type="EC" id="3.5.1.98" evidence="2"/>
<evidence type="ECO:0000256" key="9">
    <source>
        <dbReference type="ARBA" id="ARBA00061569"/>
    </source>
</evidence>
<dbReference type="GO" id="GO:0141221">
    <property type="term" value="F:histone deacetylase activity, hydrolytic mechanism"/>
    <property type="evidence" value="ECO:0007669"/>
    <property type="project" value="UniProtKB-EC"/>
</dbReference>
<keyword evidence="5" id="KW-0156">Chromatin regulator</keyword>
<keyword evidence="7" id="KW-0804">Transcription</keyword>
<dbReference type="Gene3D" id="3.40.800.20">
    <property type="entry name" value="Histone deacetylase domain"/>
    <property type="match status" value="1"/>
</dbReference>
<comment type="subcellular location">
    <subcellularLocation>
        <location evidence="1">Nucleus</location>
    </subcellularLocation>
</comment>
<evidence type="ECO:0000313" key="13">
    <source>
        <dbReference type="Proteomes" id="UP001355207"/>
    </source>
</evidence>
<evidence type="ECO:0000256" key="5">
    <source>
        <dbReference type="ARBA" id="ARBA00022853"/>
    </source>
</evidence>
<dbReference type="Proteomes" id="UP001355207">
    <property type="component" value="Chromosome 8"/>
</dbReference>
<evidence type="ECO:0000256" key="2">
    <source>
        <dbReference type="ARBA" id="ARBA00012111"/>
    </source>
</evidence>
<name>A0AAX4K3C1_9TREE</name>
<feature type="compositionally biased region" description="Basic and acidic residues" evidence="10">
    <location>
        <begin position="441"/>
        <end position="451"/>
    </location>
</feature>
<evidence type="ECO:0000256" key="1">
    <source>
        <dbReference type="ARBA" id="ARBA00004123"/>
    </source>
</evidence>
<dbReference type="PRINTS" id="PR01271">
    <property type="entry name" value="HISDACETLASE"/>
</dbReference>
<dbReference type="InterPro" id="IPR023696">
    <property type="entry name" value="Ureohydrolase_dom_sf"/>
</dbReference>
<dbReference type="AlphaFoldDB" id="A0AAX4K3C1"/>
<keyword evidence="3" id="KW-0678">Repressor</keyword>
<feature type="compositionally biased region" description="Basic and acidic residues" evidence="10">
    <location>
        <begin position="404"/>
        <end position="419"/>
    </location>
</feature>
<keyword evidence="6" id="KW-0805">Transcription regulation</keyword>
<feature type="compositionally biased region" description="Polar residues" evidence="10">
    <location>
        <begin position="536"/>
        <end position="563"/>
    </location>
</feature>
<keyword evidence="13" id="KW-1185">Reference proteome</keyword>
<dbReference type="GeneID" id="91096932"/>
<reference evidence="12 13" key="1">
    <citation type="submission" date="2024-01" db="EMBL/GenBank/DDBJ databases">
        <title>Comparative genomics of Cryptococcus and Kwoniella reveals pathogenesis evolution and contrasting modes of karyotype evolution via chromosome fusion or intercentromeric recombination.</title>
        <authorList>
            <person name="Coelho M.A."/>
            <person name="David-Palma M."/>
            <person name="Shea T."/>
            <person name="Bowers K."/>
            <person name="McGinley-Smith S."/>
            <person name="Mohammad A.W."/>
            <person name="Gnirke A."/>
            <person name="Yurkov A.M."/>
            <person name="Nowrousian M."/>
            <person name="Sun S."/>
            <person name="Cuomo C.A."/>
            <person name="Heitman J."/>
        </authorList>
    </citation>
    <scope>NUCLEOTIDE SEQUENCE [LARGE SCALE GENOMIC DNA]</scope>
    <source>
        <strain evidence="12 13">CBS 6074</strain>
    </source>
</reference>
<gene>
    <name evidence="12" type="ORF">L201_006263</name>
</gene>
<dbReference type="SUPFAM" id="SSF52768">
    <property type="entry name" value="Arginase/deacetylase"/>
    <property type="match status" value="1"/>
</dbReference>
<evidence type="ECO:0000256" key="8">
    <source>
        <dbReference type="ARBA" id="ARBA00023242"/>
    </source>
</evidence>
<protein>
    <recommendedName>
        <fullName evidence="2">histone deacetylase</fullName>
        <ecNumber evidence="2">3.5.1.98</ecNumber>
    </recommendedName>
</protein>
<dbReference type="EMBL" id="CP144105">
    <property type="protein sequence ID" value="WWC91320.1"/>
    <property type="molecule type" value="Genomic_DNA"/>
</dbReference>
<comment type="similarity">
    <text evidence="9">Belongs to the histone deacetylase family. HD Type 1 subfamily.</text>
</comment>
<evidence type="ECO:0000256" key="4">
    <source>
        <dbReference type="ARBA" id="ARBA00022801"/>
    </source>
</evidence>
<dbReference type="InterPro" id="IPR003084">
    <property type="entry name" value="HDAC_I/II"/>
</dbReference>
<feature type="compositionally biased region" description="Low complexity" evidence="10">
    <location>
        <begin position="497"/>
        <end position="524"/>
    </location>
</feature>
<dbReference type="RefSeq" id="XP_066078082.1">
    <property type="nucleotide sequence ID" value="XM_066221985.1"/>
</dbReference>
<dbReference type="PANTHER" id="PTHR10625">
    <property type="entry name" value="HISTONE DEACETYLASE HDAC1-RELATED"/>
    <property type="match status" value="1"/>
</dbReference>
<dbReference type="Pfam" id="PF00850">
    <property type="entry name" value="Hist_deacetyl"/>
    <property type="match status" value="1"/>
</dbReference>
<evidence type="ECO:0000256" key="6">
    <source>
        <dbReference type="ARBA" id="ARBA00023015"/>
    </source>
</evidence>
<dbReference type="PANTHER" id="PTHR10625:SF10">
    <property type="entry name" value="HISTONE DEACETYLASE HDAC1"/>
    <property type="match status" value="1"/>
</dbReference>
<dbReference type="GO" id="GO:0031507">
    <property type="term" value="P:heterochromatin formation"/>
    <property type="evidence" value="ECO:0007669"/>
    <property type="project" value="TreeGrafter"/>
</dbReference>
<proteinExistence type="inferred from homology"/>
<dbReference type="GO" id="GO:0070210">
    <property type="term" value="C:Rpd3L-Expanded complex"/>
    <property type="evidence" value="ECO:0007669"/>
    <property type="project" value="TreeGrafter"/>
</dbReference>
<feature type="compositionally biased region" description="Acidic residues" evidence="10">
    <location>
        <begin position="392"/>
        <end position="403"/>
    </location>
</feature>
<feature type="domain" description="Histone deacetylase" evidence="11">
    <location>
        <begin position="29"/>
        <end position="317"/>
    </location>
</feature>
<dbReference type="GO" id="GO:0032221">
    <property type="term" value="C:Rpd3S complex"/>
    <property type="evidence" value="ECO:0007669"/>
    <property type="project" value="UniProtKB-ARBA"/>
</dbReference>
<evidence type="ECO:0000256" key="10">
    <source>
        <dbReference type="SAM" id="MobiDB-lite"/>
    </source>
</evidence>
<evidence type="ECO:0000259" key="11">
    <source>
        <dbReference type="Pfam" id="PF00850"/>
    </source>
</evidence>
<feature type="compositionally biased region" description="Low complexity" evidence="10">
    <location>
        <begin position="466"/>
        <end position="489"/>
    </location>
</feature>
<dbReference type="InterPro" id="IPR000286">
    <property type="entry name" value="HDACs"/>
</dbReference>
<feature type="region of interest" description="Disordered" evidence="10">
    <location>
        <begin position="378"/>
        <end position="563"/>
    </location>
</feature>
<dbReference type="PRINTS" id="PR01270">
    <property type="entry name" value="HDASUPER"/>
</dbReference>
<evidence type="ECO:0000313" key="12">
    <source>
        <dbReference type="EMBL" id="WWC91320.1"/>
    </source>
</evidence>
<keyword evidence="8" id="KW-0539">Nucleus</keyword>
<dbReference type="InterPro" id="IPR023801">
    <property type="entry name" value="His_deacetylse_dom"/>
</dbReference>
<dbReference type="FunFam" id="3.40.800.20:FF:000001">
    <property type="entry name" value="Histone deacetylase"/>
    <property type="match status" value="1"/>
</dbReference>
<accession>A0AAX4K3C1</accession>
<evidence type="ECO:0000256" key="7">
    <source>
        <dbReference type="ARBA" id="ARBA00023163"/>
    </source>
</evidence>
<sequence>MEPILGESKRRVCYFFDSDIGNYHYGPGHPMKPTRIRMCHSLVMNYGLYKKMEIFRAKPATKREMSQFHTDEYVDFLHRINPDNAQQFAKEQVKYNVGDDCPIFDGLFEYCSISAGGSMEGAARLSRDKCDIAVNWAGGLHHAKKAEASGFCYVNDIVLGILELLRYHQRVLYIDIDVHHGDGVEEAFYTTDRVMTCSFHKYGEFFPGTGEVRDNGIGKGKGYAVNVPLRDGINDENYQSIFQPVIKRVIEWYQPGAIVLQCGSDSLSGDRLGSFNLSMRGHAACVQFVKSFHLPLLLLGGGGYTVKSVSRTWAYETGLAAGVELQRNIPNNEYWEYYGPTYELDVRSSNMTDHNTPEYLQKVKEAVFEVLRDKNAAPSVPLQDVPKLRHDDEDENENEDMEDKDVRRPLRLWDKEKQNENSLSDSEDEGQGGRKHRQNHKEKEKEKEKGKSKSSSPNAKRRSKSPSKIISNNGTTSGTNGITNASGSGINIQSWASSIQQTPSTSTTNSTTTNRPPTTISPTTNAEKEKDDIEMTDSSNPSRTITGNGTSTHQPITNSTNNT</sequence>
<keyword evidence="4" id="KW-0378">Hydrolase</keyword>
<organism evidence="12 13">
    <name type="scientific">Kwoniella dendrophila CBS 6074</name>
    <dbReference type="NCBI Taxonomy" id="1295534"/>
    <lineage>
        <taxon>Eukaryota</taxon>
        <taxon>Fungi</taxon>
        <taxon>Dikarya</taxon>
        <taxon>Basidiomycota</taxon>
        <taxon>Agaricomycotina</taxon>
        <taxon>Tremellomycetes</taxon>
        <taxon>Tremellales</taxon>
        <taxon>Cryptococcaceae</taxon>
        <taxon>Kwoniella</taxon>
    </lineage>
</organism>
<evidence type="ECO:0000256" key="3">
    <source>
        <dbReference type="ARBA" id="ARBA00022491"/>
    </source>
</evidence>
<dbReference type="InterPro" id="IPR037138">
    <property type="entry name" value="His_deacetylse_dom_sf"/>
</dbReference>